<accession>A0A9P1FSH4</accession>
<dbReference type="Pfam" id="PF19568">
    <property type="entry name" value="Spore_III_AA"/>
    <property type="match status" value="1"/>
</dbReference>
<dbReference type="GO" id="GO:0005524">
    <property type="term" value="F:ATP binding"/>
    <property type="evidence" value="ECO:0007669"/>
    <property type="project" value="UniProtKB-KW"/>
</dbReference>
<feature type="domain" description="AAA+ ATPase" evidence="4">
    <location>
        <begin position="205"/>
        <end position="363"/>
    </location>
</feature>
<keyword evidence="8" id="KW-1185">Reference proteome</keyword>
<dbReference type="EMBL" id="CAMXCT030001112">
    <property type="protein sequence ID" value="CAL4774075.1"/>
    <property type="molecule type" value="Genomic_DNA"/>
</dbReference>
<sequence length="1508" mass="168366">MAAGGLESDSSSEDLDARCEVTLRILATPPCHRTFALPSNCTVADLELDDAGPVWSTRRGRLQREDALQNGEVLILPSKEDALMLSMLPDRIQVELNPETLVDVALDLGVPPVLHERKAGAREVSRRELRADELTQEELDALNQHQLLGGRWTSDNRSGVAGTLHRVSRNVDPTDGSVVGITIRMAHAQYGMLDQVDALKRSLQNRKSLLVLGPPGSGKTTMLREVARLHDEEFQHRVVIVDTSSEIAGFGKVRHKAVGRTTRRRKVADRDKQYKDMLEAVQNDTPQVLVIDEIGSASEVEAACSIGFRGIVLVATAHACSLQEAMNNPTLQALFGSFEKSTIGDEMARRTPGGRKFVEERRNEPVFQSLVELGQDAGDQWTIYTDLKAAVDDILSKKSPKPMFHQPSVCFESDISAHFLGAGTEGGYNQESFGQRVRPTNGLQMTSSGGYGPGVYLLCFDGGADRAGEDGACRGGAGAVLKQLKATSKDRDARNRKAWRLYSPHSSAEQMEYAALLIGVRGVFDALGDLNPPAQKIFIEGDCRFVTDRHGGSQPAQVLRHEHADVHDKLQRLADLVNKALEQLRSKVDVPEIQWRRRGRNKTADRLSHEARQQKSTDPAVRFASAERRLLNGYETEMAQTVWNIVEAHPLINVSADFVVKHPQQDRCSGFMGLKLAPQSADGSFSLVVRMEGTWNTEDSFLLGLMAPDSHCLNESHGFDACDVGYWFSPKSGRVFGPRQTNFILPSLRNDETRRRLQEPYNLHDPDEGFRPVGFRTGACWGITYQQGNLAIYHSVDDLPLELLEVVTWPTDGFLPQERYSAVLLFKPRMGSRILFCPSPPKAARCAPELSSYGKSRGKGSSPGTPRYTGRSNPSLRLLGSLGNTSLSSQGMVDRHAQVKAFLLNLAQEFAKEIKLPLENATILQAKLLLHAAVVGKKPLKLCQVVGEMPWINKYMMKRGRFTSEAMDAIFSAIGQQLPPSIGSQTGTHCDKIKMSSGVRRIQGSSVFRHPQPARTFEYIAFEPGKSTVAVRLGGKWAKQDRVLIGFVDQETDLDNTRELHPADLGYFFSPRSRSIVGCDGTNFTWHYGTLVQGWAQQLQEQGCDYAMEKLTNRTDFDYEHGGSFLDVFDGSLAMCVKLTKDLEFDVFVRCQHDGYHWIKVGRVSWRSGPNLPQGKVWCPVIIFMPRKRMGQPRCAVTVTARDRRSPRNGPPRTLGRPTLKLTDRFADTPRLQVLDPTSDRFCDMPAFDSGGGMLVWEKLPPELCRLLGIEWKQFQVQSIGKVVLVEHKTDFQGALETHQLWNRHVTVSAIKLEDELSKRTKRLQHPCAACNHQVMANGPIDHLTSKAHWIELWKKIAGKTPQNMPSPEMGAQMDLKLPWVQSWEIPGGVLIFNHLTAALKLELSNAPSAAKLAPLLVQRRRKAPWQRNEGNSRAYVTEPETPKEILDSLPEGYPDTIDDWSKIQKKVWPNAIPVPRGWIRVWSKRRDCEYYLRLEDNFATFEYGEVT</sequence>
<evidence type="ECO:0000256" key="1">
    <source>
        <dbReference type="ARBA" id="ARBA00022741"/>
    </source>
</evidence>
<dbReference type="PANTHER" id="PTHR20953:SF3">
    <property type="entry name" value="P-LOOP CONTAINING NUCLEOSIDE TRIPHOSPHATE HYDROLASES SUPERFAMILY PROTEIN"/>
    <property type="match status" value="1"/>
</dbReference>
<dbReference type="InterPro" id="IPR012337">
    <property type="entry name" value="RNaseH-like_sf"/>
</dbReference>
<dbReference type="SUPFAM" id="SSF52540">
    <property type="entry name" value="P-loop containing nucleoside triphosphate hydrolases"/>
    <property type="match status" value="1"/>
</dbReference>
<dbReference type="CDD" id="cd00009">
    <property type="entry name" value="AAA"/>
    <property type="match status" value="1"/>
</dbReference>
<dbReference type="Gene3D" id="3.30.420.10">
    <property type="entry name" value="Ribonuclease H-like superfamily/Ribonuclease H"/>
    <property type="match status" value="1"/>
</dbReference>
<evidence type="ECO:0000256" key="3">
    <source>
        <dbReference type="SAM" id="MobiDB-lite"/>
    </source>
</evidence>
<feature type="region of interest" description="Disordered" evidence="3">
    <location>
        <begin position="848"/>
        <end position="874"/>
    </location>
</feature>
<name>A0A9P1FSH4_9DINO</name>
<dbReference type="EMBL" id="CAMXCT020001112">
    <property type="protein sequence ID" value="CAL1140138.1"/>
    <property type="molecule type" value="Genomic_DNA"/>
</dbReference>
<gene>
    <name evidence="5" type="ORF">C1SCF055_LOCUS14086</name>
</gene>
<dbReference type="InterPro" id="IPR045735">
    <property type="entry name" value="Spore_III_AA_AAA+_ATPase"/>
</dbReference>
<reference evidence="6" key="2">
    <citation type="submission" date="2024-04" db="EMBL/GenBank/DDBJ databases">
        <authorList>
            <person name="Chen Y."/>
            <person name="Shah S."/>
            <person name="Dougan E. K."/>
            <person name="Thang M."/>
            <person name="Chan C."/>
        </authorList>
    </citation>
    <scope>NUCLEOTIDE SEQUENCE [LARGE SCALE GENOMIC DNA]</scope>
</reference>
<feature type="compositionally biased region" description="Basic and acidic residues" evidence="3">
    <location>
        <begin position="602"/>
        <end position="615"/>
    </location>
</feature>
<keyword evidence="1" id="KW-0547">Nucleotide-binding</keyword>
<dbReference type="EMBL" id="CAMXCT010001112">
    <property type="protein sequence ID" value="CAI3986763.1"/>
    <property type="molecule type" value="Genomic_DNA"/>
</dbReference>
<evidence type="ECO:0000313" key="8">
    <source>
        <dbReference type="Proteomes" id="UP001152797"/>
    </source>
</evidence>
<evidence type="ECO:0000259" key="4">
    <source>
        <dbReference type="SMART" id="SM00382"/>
    </source>
</evidence>
<proteinExistence type="predicted"/>
<dbReference type="OrthoDB" id="26838at2759"/>
<keyword evidence="2" id="KW-0067">ATP-binding</keyword>
<dbReference type="SMART" id="SM00382">
    <property type="entry name" value="AAA"/>
    <property type="match status" value="1"/>
</dbReference>
<protein>
    <submittedName>
        <fullName evidence="7">Uncharacterized protein ycf45</fullName>
    </submittedName>
</protein>
<reference evidence="5" key="1">
    <citation type="submission" date="2022-10" db="EMBL/GenBank/DDBJ databases">
        <authorList>
            <person name="Chen Y."/>
            <person name="Dougan E. K."/>
            <person name="Chan C."/>
            <person name="Rhodes N."/>
            <person name="Thang M."/>
        </authorList>
    </citation>
    <scope>NUCLEOTIDE SEQUENCE</scope>
</reference>
<evidence type="ECO:0000313" key="5">
    <source>
        <dbReference type="EMBL" id="CAI3986763.1"/>
    </source>
</evidence>
<dbReference type="Gene3D" id="3.40.50.300">
    <property type="entry name" value="P-loop containing nucleotide triphosphate hydrolases"/>
    <property type="match status" value="1"/>
</dbReference>
<organism evidence="5">
    <name type="scientific">Cladocopium goreaui</name>
    <dbReference type="NCBI Taxonomy" id="2562237"/>
    <lineage>
        <taxon>Eukaryota</taxon>
        <taxon>Sar</taxon>
        <taxon>Alveolata</taxon>
        <taxon>Dinophyceae</taxon>
        <taxon>Suessiales</taxon>
        <taxon>Symbiodiniaceae</taxon>
        <taxon>Cladocopium</taxon>
    </lineage>
</organism>
<dbReference type="GO" id="GO:0003676">
    <property type="term" value="F:nucleic acid binding"/>
    <property type="evidence" value="ECO:0007669"/>
    <property type="project" value="InterPro"/>
</dbReference>
<evidence type="ECO:0000256" key="2">
    <source>
        <dbReference type="ARBA" id="ARBA00022840"/>
    </source>
</evidence>
<feature type="compositionally biased region" description="Low complexity" evidence="3">
    <location>
        <begin position="851"/>
        <end position="867"/>
    </location>
</feature>
<evidence type="ECO:0000313" key="6">
    <source>
        <dbReference type="EMBL" id="CAL1140138.1"/>
    </source>
</evidence>
<dbReference type="InterPro" id="IPR036397">
    <property type="entry name" value="RNaseH_sf"/>
</dbReference>
<feature type="region of interest" description="Disordered" evidence="3">
    <location>
        <begin position="599"/>
        <end position="619"/>
    </location>
</feature>
<dbReference type="PANTHER" id="PTHR20953">
    <property type="entry name" value="KINASE-RELATED"/>
    <property type="match status" value="1"/>
</dbReference>
<evidence type="ECO:0000313" key="7">
    <source>
        <dbReference type="EMBL" id="CAL4774075.1"/>
    </source>
</evidence>
<dbReference type="Proteomes" id="UP001152797">
    <property type="component" value="Unassembled WGS sequence"/>
</dbReference>
<dbReference type="InterPro" id="IPR003593">
    <property type="entry name" value="AAA+_ATPase"/>
</dbReference>
<dbReference type="InterPro" id="IPR027417">
    <property type="entry name" value="P-loop_NTPase"/>
</dbReference>
<dbReference type="SUPFAM" id="SSF53098">
    <property type="entry name" value="Ribonuclease H-like"/>
    <property type="match status" value="1"/>
</dbReference>
<comment type="caution">
    <text evidence="5">The sequence shown here is derived from an EMBL/GenBank/DDBJ whole genome shotgun (WGS) entry which is preliminary data.</text>
</comment>